<dbReference type="EMBL" id="JAEHOC010000051">
    <property type="protein sequence ID" value="KAG2425980.1"/>
    <property type="molecule type" value="Genomic_DNA"/>
</dbReference>
<dbReference type="InterPro" id="IPR036706">
    <property type="entry name" value="VOMI_sf"/>
</dbReference>
<evidence type="ECO:0000256" key="3">
    <source>
        <dbReference type="ARBA" id="ARBA00022729"/>
    </source>
</evidence>
<dbReference type="PROSITE" id="PS00420">
    <property type="entry name" value="SRCR_1"/>
    <property type="match status" value="1"/>
</dbReference>
<evidence type="ECO:0000256" key="1">
    <source>
        <dbReference type="ARBA" id="ARBA00004167"/>
    </source>
</evidence>
<evidence type="ECO:0000256" key="2">
    <source>
        <dbReference type="ARBA" id="ARBA00022692"/>
    </source>
</evidence>
<dbReference type="SUPFAM" id="SSF49478">
    <property type="entry name" value="Cna protein B-type domain"/>
    <property type="match status" value="1"/>
</dbReference>
<feature type="domain" description="SRCR" evidence="10">
    <location>
        <begin position="12"/>
        <end position="125"/>
    </location>
</feature>
<dbReference type="OrthoDB" id="532981at2759"/>
<evidence type="ECO:0000256" key="7">
    <source>
        <dbReference type="ARBA" id="ARBA00023157"/>
    </source>
</evidence>
<evidence type="ECO:0000256" key="8">
    <source>
        <dbReference type="ARBA" id="ARBA00023180"/>
    </source>
</evidence>
<dbReference type="Gene3D" id="3.10.250.10">
    <property type="entry name" value="SRCR-like domain"/>
    <property type="match status" value="11"/>
</dbReference>
<feature type="domain" description="SRCR" evidence="10">
    <location>
        <begin position="1245"/>
        <end position="1303"/>
    </location>
</feature>
<dbReference type="FunFam" id="3.10.250.10:FF:000016">
    <property type="entry name" value="Scavenger receptor cysteine-rich protein type 12"/>
    <property type="match status" value="2"/>
</dbReference>
<comment type="subcellular location">
    <subcellularLocation>
        <location evidence="1">Membrane</location>
        <topology evidence="1">Single-pass membrane protein</topology>
    </subcellularLocation>
</comment>
<feature type="region of interest" description="Disordered" evidence="9">
    <location>
        <begin position="2836"/>
        <end position="2856"/>
    </location>
</feature>
<organism evidence="11 12">
    <name type="scientific">Chlamydomonas incerta</name>
    <dbReference type="NCBI Taxonomy" id="51695"/>
    <lineage>
        <taxon>Eukaryota</taxon>
        <taxon>Viridiplantae</taxon>
        <taxon>Chlorophyta</taxon>
        <taxon>core chlorophytes</taxon>
        <taxon>Chlorophyceae</taxon>
        <taxon>CS clade</taxon>
        <taxon>Chlamydomonadales</taxon>
        <taxon>Chlamydomonadaceae</taxon>
        <taxon>Chlamydomonas</taxon>
    </lineage>
</organism>
<reference evidence="11" key="1">
    <citation type="journal article" date="2020" name="bioRxiv">
        <title>Comparative genomics of Chlamydomonas.</title>
        <authorList>
            <person name="Craig R.J."/>
            <person name="Hasan A.R."/>
            <person name="Ness R.W."/>
            <person name="Keightley P.D."/>
        </authorList>
    </citation>
    <scope>NUCLEOTIDE SEQUENCE</scope>
    <source>
        <strain evidence="11">SAG 7.73</strain>
    </source>
</reference>
<feature type="domain" description="SRCR" evidence="10">
    <location>
        <begin position="431"/>
        <end position="553"/>
    </location>
</feature>
<accession>A0A835VSB9</accession>
<dbReference type="PRINTS" id="PR00258">
    <property type="entry name" value="SPERACTRCPTR"/>
</dbReference>
<dbReference type="GO" id="GO:0016020">
    <property type="term" value="C:membrane"/>
    <property type="evidence" value="ECO:0007669"/>
    <property type="project" value="UniProtKB-SubCell"/>
</dbReference>
<dbReference type="InterPro" id="IPR036772">
    <property type="entry name" value="SRCR-like_dom_sf"/>
</dbReference>
<keyword evidence="7" id="KW-1015">Disulfide bond</keyword>
<evidence type="ECO:0000256" key="4">
    <source>
        <dbReference type="ARBA" id="ARBA00022737"/>
    </source>
</evidence>
<dbReference type="Gene3D" id="2.10.25.10">
    <property type="entry name" value="Laminin"/>
    <property type="match status" value="1"/>
</dbReference>
<feature type="domain" description="SRCR" evidence="10">
    <location>
        <begin position="1467"/>
        <end position="1585"/>
    </location>
</feature>
<feature type="compositionally biased region" description="Gly residues" evidence="9">
    <location>
        <begin position="2839"/>
        <end position="2852"/>
    </location>
</feature>
<feature type="domain" description="SRCR" evidence="10">
    <location>
        <begin position="209"/>
        <end position="308"/>
    </location>
</feature>
<dbReference type="SMART" id="SM00202">
    <property type="entry name" value="SR"/>
    <property type="match status" value="11"/>
</dbReference>
<sequence>MQSTPNVTDGALRLVVSSNVTAAPGQGVLQLYFGGVWGTLHQDYFDRQEARTACRQLGWTTGTVVQYAPTLYGTVLGPVRHPGLSCELQHDRLIDCPNGNGLGYIYTTLTPDASSFNAIAGVQCRNEPPGTEGALRIYGVNASQGIGTLMIYHNGIWYSGPACEHWMTSLANCSFAWPDLGQYLEEAGGFTQLAGVECRNETDGQQYQLRLWGGPTSNSGLLQVWFNGTWGTVVQNRFNWRAARVACRQLGYANGRPVYNNAFGQPPDLVWLNMGTCTGSEARLVDCDGAYFYPDSNHNQQDVGVVCNNGKYAAAAGPVHPEPAEGALRLVGGPTPGRGQVEIFWNGTWGGVCWDDGFRWEAAVICRQLNYSGGGFFDQPTPGRAGSESRLTQCPTLYGVALAWYDDYCSRPLSVVCSTDTLPPEGSLRLVRPVGGATGSLPALYGSSSSLPANSSYGTLQLLRGSRWGLVAIDGFGWQEARVACRQLGFKTGRAVGGVSYDPGLSLAYWVADLRCAGSEARLVDCPHTAYGSNDRIQWYSTQPDRVAGLICSSDPEPAAHTVRLVDGPGPHAGRLEVYGANADLPTWATVCYPNDWYFNWKTVRVICRQLGYNKGGRAVASAIFGPGVTSPSWLTQPVTRMMRSVCNGTESRLDACAYPAPADLSSLTCYESHSSDVGIWCDTAADAEPPTGTLRLVNGPGPWAGRLEVYSSGLWGAVCSGDFTLQDAQVVCRQLGYTGGRIPLYYYYQFGYGSMVGGWQYLLYNMSCSGSEAAISACPGVASSRAYTSDCTFGYTTHLMCDQQPRGSVTSDFTVVDAGSQAPSRVGTTWLGTMRCPDDSLPSGFTLKLDNPSWESSYFGGGSVDTAGVADLRLHCYQDGALLATLTQPDNPWPWSDDRYGTWSADATCATATVNGSTTVRPYLTGVRLRVQGDVNDTTDSVDALGVTDIEFRCSDNRTITGGGMTNGTWGNWTSCPSGTALCGLSSRARDISWCRGGAGNCDDTAMTGLRIQCCYMPAGFVNAPGRRSVRLAGGTSPLEGRVEMLIDGVWGTVYQDDWDEADALGTEVALQNCTFRGFSPANPVENYGRDYSAGAICRTDPMPNAWGALRLRDDLPLLWATGGKTRRLMGTAAGRLEVFWGGRWGTVNRRDSYVKDDGTAIVACKTLGYRGGRAVPAMDFGSIYDALPVWNRNVMCAGNEASLLDCPSDGWRFYSKGWPDYASGYYDLGVVCSNDTLPAPGALRLRGGAVASEGMLEVYRGNYWRGVGHTSYYYWAWPSTWDLSDAIVACKQLGYKGGLQATRGGECFKANNNTYARWDGYADNQAGVICSNDTLPATGTLRLAGTLPDAPGFGRLEVAYRGMWGSVYGPRWGWPESQVACRSLGYKMAAYWRDEVGYPLNDVPVWLGSVDCRGNETLLSQCRNGTVYGPPPDASDAGAMGQPVWASHRVVLECSNSTPPAPWTLRLTGLLAPYAGRLEVRDPNNYNYMPSAVFGSVEAGMACRTLGYEPLYGNTSHSFYANGLGEPYTGVPVLSFNLSCTGTEYSLWDCSRRTEPYLFYDGAQRGANDPRARHAWTVGVYCKAPPDAPRPPPAPPSPAPSPPAPPPPGPEFRLATAIPSVLPQAGGQLTITGQFDIGGAEGGVVFGCVFLLTDPALGGSGVQRSNATAIRAASGTTLRCDVPAAPTPAASLRLNVSRSPARVGFGSGGVEFLSYATAITYYGPCPADCSGNGLCRLGTCTCQEGWTGGDCATAVPLPRIVAVDGAPAAGGTLRILEGARWTAQPRLVDPLPAATWVLSTEYGSSMTISAATGRVEWSAAVAKGVSGGNATSVVISVIDQTSGRVVSYSFYLLVVPLYSMTDLRLNSTATAGVGGLVPGGRAVFSGRVGYTTNASSVLAASTNGTNTTLPSLVGRPVVVLVRPQLVVGADAAAAGVVVGSGSGFAELGATVGVNGTFTVEWPVPLTAQGAHDVFALHPAATLNASATLNATGSQSFQRYLSGVFVSFISAAVDRSAFTAAGGLDPRYALPTLQLDPGRSSLVDPFANLLGALQDLRALITAVRTRLVYSAGGLAPTLAVNITTLPAPAPLCGANATANATIALSYGLDNVTASGLCGGVANTTSATSPGASRLGLRVQTNSSGATSAAEFEVAIDLRGGVSGAATKLLLRVLVDTARVELVTDPPGGRLAAVLPPGGATVVRLAVVNNGNVPSASLLLPANGSWLTCLTPLPLPPLNPGATALVDFRFAVPPGAQLGNVYSASTDVRGGDGRGTAPLRFELAVASEPTGSLEVTVVDEYTTYDPAAPKVADARLALRGQDGRVVAEGRTNSSGVWLFPNLTAGYTYSVDAFSANHTSTTRTVTITGGLRLLRVFMSRVAVKATFAVVPTSFQEEVQFIVNVEYVTFVPMPVVRIEPPLLFIEDLQVGSTHTLRVINTGLVAAFNTRLRIPADSPDFTIAFMRAYWVQSDNVTRANDTADVMVYPYGPASEAAWAGGGADGTGGPTVGGGSRRRRLGGIAAPPQPFITPADYLPMTLVVGRMPAMSELVIELGVQQKQTTYTLLALSSGRRRRQLQGGGGCGWSTNIQLSFSDPCDPSKSNVAGGVSITSRNPPGPQCTAGCCAGGHISVVDVGGGGGGGGVNPWFSFSYESPPTPDLCDKCAADMLEIGLCLGKDLVAPWNKPLSNALEVLGEVYDVIKEVAPSVTVTSGRRLLAEEAEPEEPSSGLGAAALPAVGADSILKDKVVGKIPVLGCLLNPALDCAGFWDAVENKVDNLLGSVGGAPGAMRRRSLLRQVSGREPSYTGGADGSSHDHHVYGTRMAADASAMLAATASGPDGEGAGGGGSGGLGCARPQGRRRQLGGNVYIGPVKTFSPILATAPGKAIIRWSAAIIAMHAAAAEMWGLEHYMSWLNPGYPKDVNVAWTAAWEAATSDGSAAGVLVDWAGEAPALLSDAFTPLVPVPAREALLARWNATYDPAWAAGVSAAGAPPPAPIDLDLVRAGQVLYLNETRAALEAGFTSVFDALDQAIMSLVVVHVTAASSGAGTGEATCARVVVQISQRLVLTRQAFEASLELDNAGSVYTLTNVSVSLTAWLKDNGTEVAAAFAIGQPVVEGMTPDPAVPGAWVLVGGAVATVRWLLVPREAAALAADTWYFIGGMVSYVPGAGLPLELLPLEPADVRVSPEGRLAVRYYIEKDVQGDNPFTPNVVEPSPPATLATLLLNVGRGPSLGLVMDSLQPAIVENEKGLLVGFNITSVAVNGARQAEALRAVIGDVPAGGSALVTWELTCTLQGTFSGINATFVARNPLNDPTLSSIASLDLYDMTHLAWITGVAWDDGLPDMLVVGVSNTTNSVGNLTAAALMNASVPLPTQLHSSRDGTVFPVQPVPTAALLSSAVQAAAPPPGYGGAWQRLTLRVRGSALQPPALLQSPAGSSAAGWQYLRLDTPTELRPSTAWVLKEATAAVNGSVPNANNVVTTQIKLPYNAWTSYRAYSDPAKAKDYIHVLYDGTAVTRTARSATYAAPAAVTPKSGSTQSRAAFAAAT</sequence>
<dbReference type="SUPFAM" id="SSF51092">
    <property type="entry name" value="Vitelline membrane outer protein-I (VMO-I)"/>
    <property type="match status" value="1"/>
</dbReference>
<evidence type="ECO:0000313" key="12">
    <source>
        <dbReference type="Proteomes" id="UP000650467"/>
    </source>
</evidence>
<feature type="domain" description="SRCR" evidence="10">
    <location>
        <begin position="695"/>
        <end position="803"/>
    </location>
</feature>
<dbReference type="PROSITE" id="PS50287">
    <property type="entry name" value="SRCR_2"/>
    <property type="match status" value="11"/>
</dbReference>
<dbReference type="PANTHER" id="PTHR48071">
    <property type="entry name" value="SRCR DOMAIN-CONTAINING PROTEIN"/>
    <property type="match status" value="1"/>
</dbReference>
<dbReference type="PANTHER" id="PTHR48071:SF18">
    <property type="entry name" value="DELETED IN MALIGNANT BRAIN TUMORS 1 PROTEIN-RELATED"/>
    <property type="match status" value="1"/>
</dbReference>
<proteinExistence type="predicted"/>
<feature type="region of interest" description="Disordered" evidence="9">
    <location>
        <begin position="1589"/>
        <end position="1613"/>
    </location>
</feature>
<dbReference type="Pfam" id="PF03762">
    <property type="entry name" value="VOMI"/>
    <property type="match status" value="1"/>
</dbReference>
<feature type="compositionally biased region" description="Pro residues" evidence="9">
    <location>
        <begin position="1589"/>
        <end position="1612"/>
    </location>
</feature>
<dbReference type="InterPro" id="IPR001190">
    <property type="entry name" value="SRCR"/>
</dbReference>
<evidence type="ECO:0000256" key="9">
    <source>
        <dbReference type="SAM" id="MobiDB-lite"/>
    </source>
</evidence>
<dbReference type="InterPro" id="IPR005515">
    <property type="entry name" value="VOMI"/>
</dbReference>
<comment type="caution">
    <text evidence="11">The sequence shown here is derived from an EMBL/GenBank/DDBJ whole genome shotgun (WGS) entry which is preliminary data.</text>
</comment>
<dbReference type="Pfam" id="PF23106">
    <property type="entry name" value="EGF_Teneurin"/>
    <property type="match status" value="1"/>
</dbReference>
<gene>
    <name evidence="11" type="ORF">HXX76_013351</name>
</gene>
<feature type="domain" description="SRCR" evidence="10">
    <location>
        <begin position="1343"/>
        <end position="1457"/>
    </location>
</feature>
<feature type="domain" description="SRCR" evidence="10">
    <location>
        <begin position="328"/>
        <end position="418"/>
    </location>
</feature>
<keyword evidence="2" id="KW-0812">Transmembrane</keyword>
<keyword evidence="8" id="KW-0325">Glycoprotein</keyword>
<keyword evidence="6" id="KW-0472">Membrane</keyword>
<keyword evidence="5" id="KW-1133">Transmembrane helix</keyword>
<protein>
    <recommendedName>
        <fullName evidence="10">SRCR domain-containing protein</fullName>
    </recommendedName>
</protein>
<keyword evidence="3" id="KW-0732">Signal</keyword>
<dbReference type="SUPFAM" id="SSF56487">
    <property type="entry name" value="SRCR-like"/>
    <property type="match status" value="11"/>
</dbReference>
<evidence type="ECO:0000256" key="5">
    <source>
        <dbReference type="ARBA" id="ARBA00022989"/>
    </source>
</evidence>
<dbReference type="Pfam" id="PF00530">
    <property type="entry name" value="SRCR"/>
    <property type="match status" value="8"/>
</dbReference>
<keyword evidence="12" id="KW-1185">Reference proteome</keyword>
<feature type="domain" description="SRCR" evidence="10">
    <location>
        <begin position="563"/>
        <end position="683"/>
    </location>
</feature>
<dbReference type="Gene3D" id="2.100.10.20">
    <property type="entry name" value="Vitelline membrane outer layer protein I (VOMI)"/>
    <property type="match status" value="1"/>
</dbReference>
<feature type="domain" description="SRCR" evidence="10">
    <location>
        <begin position="1031"/>
        <end position="1065"/>
    </location>
</feature>
<evidence type="ECO:0000259" key="10">
    <source>
        <dbReference type="PROSITE" id="PS50287"/>
    </source>
</evidence>
<keyword evidence="4" id="KW-0677">Repeat</keyword>
<evidence type="ECO:0000313" key="11">
    <source>
        <dbReference type="EMBL" id="KAG2425980.1"/>
    </source>
</evidence>
<evidence type="ECO:0000256" key="6">
    <source>
        <dbReference type="ARBA" id="ARBA00023136"/>
    </source>
</evidence>
<feature type="domain" description="SRCR" evidence="10">
    <location>
        <begin position="1120"/>
        <end position="1235"/>
    </location>
</feature>
<dbReference type="Proteomes" id="UP000650467">
    <property type="component" value="Unassembled WGS sequence"/>
</dbReference>
<name>A0A835VSB9_CHLIN</name>